<keyword evidence="4" id="KW-0732">Signal</keyword>
<evidence type="ECO:0000256" key="5">
    <source>
        <dbReference type="ARBA" id="ARBA00022801"/>
    </source>
</evidence>
<evidence type="ECO:0000259" key="7">
    <source>
        <dbReference type="Pfam" id="PF00884"/>
    </source>
</evidence>
<dbReference type="AlphaFoldDB" id="A6DF72"/>
<dbReference type="InterPro" id="IPR017850">
    <property type="entry name" value="Alkaline_phosphatase_core_sf"/>
</dbReference>
<dbReference type="SUPFAM" id="SSF53649">
    <property type="entry name" value="Alkaline phosphatase-like"/>
    <property type="match status" value="1"/>
</dbReference>
<dbReference type="CDD" id="cd16144">
    <property type="entry name" value="ARS_like"/>
    <property type="match status" value="1"/>
</dbReference>
<dbReference type="InterPro" id="IPR024607">
    <property type="entry name" value="Sulfatase_CS"/>
</dbReference>
<dbReference type="Gene3D" id="3.40.720.10">
    <property type="entry name" value="Alkaline Phosphatase, subunit A"/>
    <property type="match status" value="1"/>
</dbReference>
<evidence type="ECO:0000313" key="9">
    <source>
        <dbReference type="Proteomes" id="UP000004947"/>
    </source>
</evidence>
<dbReference type="STRING" id="313628.LNTAR_16918"/>
<proteinExistence type="inferred from homology"/>
<dbReference type="PANTHER" id="PTHR42693:SF42">
    <property type="entry name" value="ARYLSULFATASE G"/>
    <property type="match status" value="1"/>
</dbReference>
<keyword evidence="5" id="KW-0378">Hydrolase</keyword>
<accession>A6DF72</accession>
<evidence type="ECO:0000256" key="3">
    <source>
        <dbReference type="ARBA" id="ARBA00022723"/>
    </source>
</evidence>
<dbReference type="GO" id="GO:0004065">
    <property type="term" value="F:arylsulfatase activity"/>
    <property type="evidence" value="ECO:0007669"/>
    <property type="project" value="TreeGrafter"/>
</dbReference>
<reference evidence="8 9" key="1">
    <citation type="journal article" date="2010" name="J. Bacteriol.">
        <title>Genome sequence of Lentisphaera araneosa HTCC2155T, the type species of the order Lentisphaerales in the phylum Lentisphaerae.</title>
        <authorList>
            <person name="Thrash J.C."/>
            <person name="Cho J.C."/>
            <person name="Vergin K.L."/>
            <person name="Morris R.M."/>
            <person name="Giovannoni S.J."/>
        </authorList>
    </citation>
    <scope>NUCLEOTIDE SEQUENCE [LARGE SCALE GENOMIC DNA]</scope>
    <source>
        <strain evidence="8 9">HTCC2155</strain>
    </source>
</reference>
<evidence type="ECO:0000313" key="8">
    <source>
        <dbReference type="EMBL" id="EDM29452.1"/>
    </source>
</evidence>
<keyword evidence="3" id="KW-0479">Metal-binding</keyword>
<name>A6DF72_9BACT</name>
<dbReference type="InterPro" id="IPR000917">
    <property type="entry name" value="Sulfatase_N"/>
</dbReference>
<dbReference type="eggNOG" id="COG3119">
    <property type="taxonomic scope" value="Bacteria"/>
</dbReference>
<dbReference type="PROSITE" id="PS00149">
    <property type="entry name" value="SULFATASE_2"/>
    <property type="match status" value="1"/>
</dbReference>
<organism evidence="8 9">
    <name type="scientific">Lentisphaera araneosa HTCC2155</name>
    <dbReference type="NCBI Taxonomy" id="313628"/>
    <lineage>
        <taxon>Bacteria</taxon>
        <taxon>Pseudomonadati</taxon>
        <taxon>Lentisphaerota</taxon>
        <taxon>Lentisphaeria</taxon>
        <taxon>Lentisphaerales</taxon>
        <taxon>Lentisphaeraceae</taxon>
        <taxon>Lentisphaera</taxon>
    </lineage>
</organism>
<evidence type="ECO:0000256" key="4">
    <source>
        <dbReference type="ARBA" id="ARBA00022729"/>
    </source>
</evidence>
<dbReference type="GO" id="GO:0046872">
    <property type="term" value="F:metal ion binding"/>
    <property type="evidence" value="ECO:0007669"/>
    <property type="project" value="UniProtKB-KW"/>
</dbReference>
<comment type="cofactor">
    <cofactor evidence="1">
        <name>Ca(2+)</name>
        <dbReference type="ChEBI" id="CHEBI:29108"/>
    </cofactor>
</comment>
<protein>
    <submittedName>
        <fullName evidence="8">Putative secreted sulfatase ydeN</fullName>
    </submittedName>
</protein>
<keyword evidence="9" id="KW-1185">Reference proteome</keyword>
<dbReference type="InterPro" id="IPR050738">
    <property type="entry name" value="Sulfatase"/>
</dbReference>
<dbReference type="Pfam" id="PF00884">
    <property type="entry name" value="Sulfatase"/>
    <property type="match status" value="1"/>
</dbReference>
<comment type="caution">
    <text evidence="8">The sequence shown here is derived from an EMBL/GenBank/DDBJ whole genome shotgun (WGS) entry which is preliminary data.</text>
</comment>
<dbReference type="RefSeq" id="WP_007276574.1">
    <property type="nucleotide sequence ID" value="NZ_ABCK01000001.1"/>
</dbReference>
<evidence type="ECO:0000256" key="1">
    <source>
        <dbReference type="ARBA" id="ARBA00001913"/>
    </source>
</evidence>
<evidence type="ECO:0000256" key="2">
    <source>
        <dbReference type="ARBA" id="ARBA00008779"/>
    </source>
</evidence>
<dbReference type="OrthoDB" id="9765065at2"/>
<dbReference type="Gene3D" id="3.30.1120.10">
    <property type="match status" value="1"/>
</dbReference>
<feature type="domain" description="Sulfatase N-terminal" evidence="7">
    <location>
        <begin position="24"/>
        <end position="352"/>
    </location>
</feature>
<gene>
    <name evidence="8" type="ORF">LNTAR_16918</name>
</gene>
<dbReference type="EMBL" id="ABCK01000001">
    <property type="protein sequence ID" value="EDM29452.1"/>
    <property type="molecule type" value="Genomic_DNA"/>
</dbReference>
<comment type="similarity">
    <text evidence="2">Belongs to the sulfatase family.</text>
</comment>
<sequence length="481" mass="54526">MLKIILILSIGILTSYGQENALKPNVIMILVDDLGWTDTTCYGSDLYQTPNVDELSRTGMRFTDAYSACTVCSPTRSSIMTGKNPANNNLTDWITGHVKPYAKLKSPNWKMHLTAEEITLAEAFKATGYKTVHIGKWHLGEESVSWPENQGFDENIAGFRAGSPSAHGGGGYFSPYNNPRLKDGPKGEYLTERLAQEASQYIQSTAKLKKPFFMNLWLYNVHTPLQARQEKIDKYTRLIQKGYQHTNPVYAAMVEHMDDAVGTVMQAVKDAGIEDNTIIIFNSDNGGLRGNYENNRQKVTSNYPLRSGKGDMYEGGVRVPMIIKWSRKIKAGQTSSSPVISHDIYPTLLDLCKIDVSKKQDIDGISLVPELLEGKTIQRDALYWHYPHYHLEGAKPYSAIRKGDWKLIFLYEESHAELYNLRNDISERNNLAMTEKRKLAELMGDLRTWKKKIGAQLPVFNPNYNFEKEQNWIFSKSSTQK</sequence>
<dbReference type="PANTHER" id="PTHR42693">
    <property type="entry name" value="ARYLSULFATASE FAMILY MEMBER"/>
    <property type="match status" value="1"/>
</dbReference>
<evidence type="ECO:0000256" key="6">
    <source>
        <dbReference type="ARBA" id="ARBA00022837"/>
    </source>
</evidence>
<keyword evidence="6" id="KW-0106">Calcium</keyword>
<dbReference type="Proteomes" id="UP000004947">
    <property type="component" value="Unassembled WGS sequence"/>
</dbReference>